<dbReference type="SUPFAM" id="SSF56784">
    <property type="entry name" value="HAD-like"/>
    <property type="match status" value="1"/>
</dbReference>
<organism evidence="10 11">
    <name type="scientific">Undibacterium parvum</name>
    <dbReference type="NCBI Taxonomy" id="401471"/>
    <lineage>
        <taxon>Bacteria</taxon>
        <taxon>Pseudomonadati</taxon>
        <taxon>Pseudomonadota</taxon>
        <taxon>Betaproteobacteria</taxon>
        <taxon>Burkholderiales</taxon>
        <taxon>Oxalobacteraceae</taxon>
        <taxon>Undibacterium</taxon>
    </lineage>
</organism>
<dbReference type="HAMAP" id="MF_01375">
    <property type="entry name" value="PhnX"/>
    <property type="match status" value="1"/>
</dbReference>
<feature type="binding site" evidence="9">
    <location>
        <position position="24"/>
    </location>
    <ligand>
        <name>Mg(2+)</name>
        <dbReference type="ChEBI" id="CHEBI:18420"/>
    </ligand>
</feature>
<evidence type="ECO:0000256" key="3">
    <source>
        <dbReference type="ARBA" id="ARBA00022801"/>
    </source>
</evidence>
<dbReference type="SFLD" id="SFLDG01135">
    <property type="entry name" value="C1.5.6:_HAD__Beta-PGM__Phospha"/>
    <property type="match status" value="1"/>
</dbReference>
<name>A0A3Q9BQW9_9BURK</name>
<evidence type="ECO:0000313" key="10">
    <source>
        <dbReference type="EMBL" id="AZP12433.1"/>
    </source>
</evidence>
<dbReference type="GO" id="GO:0019700">
    <property type="term" value="P:organic phosphonate catabolic process"/>
    <property type="evidence" value="ECO:0007669"/>
    <property type="project" value="InterPro"/>
</dbReference>
<dbReference type="SFLD" id="SFLDG01129">
    <property type="entry name" value="C1.5:_HAD__Beta-PGM__Phosphata"/>
    <property type="match status" value="1"/>
</dbReference>
<dbReference type="NCBIfam" id="TIGR01509">
    <property type="entry name" value="HAD-SF-IA-v3"/>
    <property type="match status" value="1"/>
</dbReference>
<keyword evidence="11" id="KW-1185">Reference proteome</keyword>
<dbReference type="PANTHER" id="PTHR43434:SF19">
    <property type="entry name" value="PHOSPHONOACETALDEHYDE HYDROLASE"/>
    <property type="match status" value="1"/>
</dbReference>
<dbReference type="GO" id="GO:0006281">
    <property type="term" value="P:DNA repair"/>
    <property type="evidence" value="ECO:0007669"/>
    <property type="project" value="TreeGrafter"/>
</dbReference>
<dbReference type="Gene3D" id="1.10.150.240">
    <property type="entry name" value="Putative phosphatase, domain 2"/>
    <property type="match status" value="1"/>
</dbReference>
<dbReference type="OrthoDB" id="5504491at2"/>
<dbReference type="GO" id="GO:0000287">
    <property type="term" value="F:magnesium ion binding"/>
    <property type="evidence" value="ECO:0007669"/>
    <property type="project" value="UniProtKB-UniRule"/>
</dbReference>
<dbReference type="PANTHER" id="PTHR43434">
    <property type="entry name" value="PHOSPHOGLYCOLATE PHOSPHATASE"/>
    <property type="match status" value="1"/>
</dbReference>
<comment type="subunit">
    <text evidence="1 9">Homodimer.</text>
</comment>
<dbReference type="RefSeq" id="WP_126127814.1">
    <property type="nucleotide sequence ID" value="NZ_CP034464.1"/>
</dbReference>
<reference evidence="10 11" key="1">
    <citation type="journal article" date="2011" name="Int. J. Syst. Evol. Microbiol.">
        <title>Description of Undibacterium oligocarboniphilum sp. nov., isolated from purified water, and Undibacterium pigrum strain CCUG 49012 as the type strain of Undibacterium parvum sp. nov., and emended descriptions of the genus Undibacterium and the species Undibacterium pigrum.</title>
        <authorList>
            <person name="Eder W."/>
            <person name="Wanner G."/>
            <person name="Ludwig W."/>
            <person name="Busse H.J."/>
            <person name="Ziemke-Kageler F."/>
            <person name="Lang E."/>
        </authorList>
    </citation>
    <scope>NUCLEOTIDE SEQUENCE [LARGE SCALE GENOMIC DNA]</scope>
    <source>
        <strain evidence="10 11">DSM 23061</strain>
    </source>
</reference>
<dbReference type="FunFam" id="1.10.150.240:FF:000006">
    <property type="entry name" value="Phosphonoacetaldehyde hydrolase"/>
    <property type="match status" value="1"/>
</dbReference>
<dbReference type="GO" id="GO:0005829">
    <property type="term" value="C:cytosol"/>
    <property type="evidence" value="ECO:0007669"/>
    <property type="project" value="TreeGrafter"/>
</dbReference>
<dbReference type="InterPro" id="IPR023198">
    <property type="entry name" value="PGP-like_dom2"/>
</dbReference>
<dbReference type="InterPro" id="IPR006323">
    <property type="entry name" value="Phosphonoacetald_hydro"/>
</dbReference>
<evidence type="ECO:0000256" key="4">
    <source>
        <dbReference type="ARBA" id="ARBA00022842"/>
    </source>
</evidence>
<keyword evidence="4 9" id="KW-0460">Magnesium</keyword>
<dbReference type="KEGG" id="upv:EJN92_10715"/>
<proteinExistence type="inferred from homology"/>
<protein>
    <recommendedName>
        <fullName evidence="8 9">Phosphonoacetaldehyde hydrolase</fullName>
        <shortName evidence="9">Phosphonatase</shortName>
        <ecNumber evidence="8 9">3.11.1.1</ecNumber>
    </recommendedName>
    <alternativeName>
        <fullName evidence="9">Phosphonoacetaldehyde phosphonohydrolase</fullName>
    </alternativeName>
</protein>
<evidence type="ECO:0000256" key="1">
    <source>
        <dbReference type="ARBA" id="ARBA00011738"/>
    </source>
</evidence>
<dbReference type="GO" id="GO:0050194">
    <property type="term" value="F:phosphonoacetaldehyde hydrolase activity"/>
    <property type="evidence" value="ECO:0007669"/>
    <property type="project" value="UniProtKB-UniRule"/>
</dbReference>
<dbReference type="AlphaFoldDB" id="A0A3Q9BQW9"/>
<keyword evidence="2 9" id="KW-0479">Metal-binding</keyword>
<accession>A0A3Q9BQW9</accession>
<dbReference type="EC" id="3.11.1.1" evidence="8 9"/>
<dbReference type="SFLD" id="SFLDS00003">
    <property type="entry name" value="Haloacid_Dehalogenase"/>
    <property type="match status" value="1"/>
</dbReference>
<comment type="catalytic activity">
    <reaction evidence="6 9">
        <text>phosphonoacetaldehyde + H2O = acetaldehyde + phosphate + H(+)</text>
        <dbReference type="Rhea" id="RHEA:18905"/>
        <dbReference type="ChEBI" id="CHEBI:15343"/>
        <dbReference type="ChEBI" id="CHEBI:15377"/>
        <dbReference type="ChEBI" id="CHEBI:15378"/>
        <dbReference type="ChEBI" id="CHEBI:43474"/>
        <dbReference type="ChEBI" id="CHEBI:58383"/>
        <dbReference type="EC" id="3.11.1.1"/>
    </reaction>
</comment>
<feature type="binding site" evidence="9">
    <location>
        <position position="26"/>
    </location>
    <ligand>
        <name>Mg(2+)</name>
        <dbReference type="ChEBI" id="CHEBI:18420"/>
    </ligand>
</feature>
<dbReference type="InterPro" id="IPR023214">
    <property type="entry name" value="HAD_sf"/>
</dbReference>
<keyword evidence="5 9" id="KW-0704">Schiff base</keyword>
<dbReference type="InterPro" id="IPR006439">
    <property type="entry name" value="HAD-SF_hydro_IA"/>
</dbReference>
<evidence type="ECO:0000313" key="11">
    <source>
        <dbReference type="Proteomes" id="UP000275663"/>
    </source>
</evidence>
<dbReference type="GO" id="GO:0008967">
    <property type="term" value="F:phosphoglycolate phosphatase activity"/>
    <property type="evidence" value="ECO:0007669"/>
    <property type="project" value="TreeGrafter"/>
</dbReference>
<dbReference type="Proteomes" id="UP000275663">
    <property type="component" value="Chromosome"/>
</dbReference>
<dbReference type="InterPro" id="IPR036412">
    <property type="entry name" value="HAD-like_sf"/>
</dbReference>
<evidence type="ECO:0000256" key="5">
    <source>
        <dbReference type="ARBA" id="ARBA00023270"/>
    </source>
</evidence>
<evidence type="ECO:0000256" key="8">
    <source>
        <dbReference type="ARBA" id="ARBA00066472"/>
    </source>
</evidence>
<evidence type="ECO:0000256" key="6">
    <source>
        <dbReference type="ARBA" id="ARBA00052005"/>
    </source>
</evidence>
<comment type="function">
    <text evidence="7 9">Involved in phosphonate degradation.</text>
</comment>
<dbReference type="NCBIfam" id="TIGR01422">
    <property type="entry name" value="phosphonatase"/>
    <property type="match status" value="1"/>
</dbReference>
<dbReference type="EMBL" id="CP034464">
    <property type="protein sequence ID" value="AZP12433.1"/>
    <property type="molecule type" value="Genomic_DNA"/>
</dbReference>
<evidence type="ECO:0000256" key="7">
    <source>
        <dbReference type="ARBA" id="ARBA00056573"/>
    </source>
</evidence>
<comment type="cofactor">
    <cofactor evidence="9">
        <name>Mg(2+)</name>
        <dbReference type="ChEBI" id="CHEBI:18420"/>
    </cofactor>
    <text evidence="9">Binds 1 Mg(2+) ion per subunit.</text>
</comment>
<feature type="active site" description="Nucleophile" evidence="9">
    <location>
        <position position="24"/>
    </location>
</feature>
<feature type="binding site" evidence="9">
    <location>
        <position position="199"/>
    </location>
    <ligand>
        <name>Mg(2+)</name>
        <dbReference type="ChEBI" id="CHEBI:18420"/>
    </ligand>
</feature>
<feature type="active site" description="Schiff-base intermediate with substrate" evidence="9">
    <location>
        <position position="65"/>
    </location>
</feature>
<comment type="similarity">
    <text evidence="9">Belongs to the HAD-like hydrolase superfamily. PhnX family.</text>
</comment>
<evidence type="ECO:0000256" key="9">
    <source>
        <dbReference type="HAMAP-Rule" id="MF_01375"/>
    </source>
</evidence>
<dbReference type="InterPro" id="IPR050155">
    <property type="entry name" value="HAD-like_hydrolase_sf"/>
</dbReference>
<gene>
    <name evidence="9" type="primary">phnX</name>
    <name evidence="10" type="ORF">EJN92_10715</name>
</gene>
<dbReference type="Pfam" id="PF00702">
    <property type="entry name" value="Hydrolase"/>
    <property type="match status" value="1"/>
</dbReference>
<keyword evidence="3 9" id="KW-0378">Hydrolase</keyword>
<dbReference type="Gene3D" id="3.40.50.1000">
    <property type="entry name" value="HAD superfamily/HAD-like"/>
    <property type="match status" value="1"/>
</dbReference>
<sequence>MTLNTTNYRYQRNYQGPVRAVIFDWAGTLVDYGSFAPTQVLIDAFAGFEVTVSLDEARIPMGLAKWDHIQALGKQSGVAQRWQQRYGRAMSDADVDALYAAFLPLQIERVAAYSDLIPGTLAVLAQLKARDIAIGSCSGYPRVVMDKLLAHAASQGLTVAHAVATDDLKAGGRPGPWMALANLIELGIGDVRACVKVDDTLPGIEEGLAAGMWTVGLSLSGNENGLTLAEMDQLSADQTAARRNAAANRLARAGAHYVIDSIADLPAVIDLIEARMAQGDRP</sequence>
<evidence type="ECO:0000256" key="2">
    <source>
        <dbReference type="ARBA" id="ARBA00022723"/>
    </source>
</evidence>